<dbReference type="PROSITE" id="PS01035">
    <property type="entry name" value="PTS_EIIB_TYPE_1_CYS"/>
    <property type="match status" value="1"/>
</dbReference>
<dbReference type="STRING" id="1218507.JF74_04240"/>
<evidence type="ECO:0000256" key="17">
    <source>
        <dbReference type="SAM" id="Phobius"/>
    </source>
</evidence>
<dbReference type="EC" id="2.7.1.211" evidence="11"/>
<dbReference type="Pfam" id="PF00358">
    <property type="entry name" value="PTS_EIIA_1"/>
    <property type="match status" value="1"/>
</dbReference>
<dbReference type="NCBIfam" id="TIGR01995">
    <property type="entry name" value="PTS-II-ABC-beta"/>
    <property type="match status" value="1"/>
</dbReference>
<dbReference type="CDD" id="cd00212">
    <property type="entry name" value="PTS_IIB_glc"/>
    <property type="match status" value="1"/>
</dbReference>
<feature type="transmembrane region" description="Helical" evidence="17">
    <location>
        <begin position="265"/>
        <end position="284"/>
    </location>
</feature>
<dbReference type="EMBL" id="JXLI01000008">
    <property type="protein sequence ID" value="KJY57397.1"/>
    <property type="molecule type" value="Genomic_DNA"/>
</dbReference>
<feature type="domain" description="PTS EIIC type-1" evidence="20">
    <location>
        <begin position="104"/>
        <end position="453"/>
    </location>
</feature>
<dbReference type="InterPro" id="IPR003352">
    <property type="entry name" value="PTS_EIIC"/>
</dbReference>
<dbReference type="PROSITE" id="PS51093">
    <property type="entry name" value="PTS_EIIA_TYPE_1"/>
    <property type="match status" value="1"/>
</dbReference>
<dbReference type="InterPro" id="IPR013013">
    <property type="entry name" value="PTS_EIIC_1"/>
</dbReference>
<feature type="transmembrane region" description="Helical" evidence="17">
    <location>
        <begin position="102"/>
        <end position="130"/>
    </location>
</feature>
<feature type="transmembrane region" description="Helical" evidence="17">
    <location>
        <begin position="316"/>
        <end position="336"/>
    </location>
</feature>
<evidence type="ECO:0000256" key="16">
    <source>
        <dbReference type="PROSITE-ProRule" id="PRU00421"/>
    </source>
</evidence>
<evidence type="ECO:0000256" key="2">
    <source>
        <dbReference type="ARBA" id="ARBA00022448"/>
    </source>
</evidence>
<keyword evidence="7 17" id="KW-0812">Transmembrane</keyword>
<dbReference type="GO" id="GO:0016301">
    <property type="term" value="F:kinase activity"/>
    <property type="evidence" value="ECO:0007669"/>
    <property type="project" value="UniProtKB-KW"/>
</dbReference>
<evidence type="ECO:0000256" key="6">
    <source>
        <dbReference type="ARBA" id="ARBA00022683"/>
    </source>
</evidence>
<dbReference type="Proteomes" id="UP000033531">
    <property type="component" value="Unassembled WGS sequence"/>
</dbReference>
<dbReference type="PATRIC" id="fig|1218507.3.peg.592"/>
<evidence type="ECO:0000259" key="20">
    <source>
        <dbReference type="PROSITE" id="PS51103"/>
    </source>
</evidence>
<name>A0A0F4LEW9_9LACO</name>
<comment type="subcellular location">
    <subcellularLocation>
        <location evidence="1">Cell membrane</location>
        <topology evidence="1">Multi-pass membrane protein</topology>
    </subcellularLocation>
</comment>
<evidence type="ECO:0000256" key="13">
    <source>
        <dbReference type="ARBA" id="ARBA00048931"/>
    </source>
</evidence>
<dbReference type="SUPFAM" id="SSF55604">
    <property type="entry name" value="Glucose permease domain IIB"/>
    <property type="match status" value="1"/>
</dbReference>
<organism evidence="21 22">
    <name type="scientific">Lactobacillus melliventris</name>
    <dbReference type="NCBI Taxonomy" id="1218507"/>
    <lineage>
        <taxon>Bacteria</taxon>
        <taxon>Bacillati</taxon>
        <taxon>Bacillota</taxon>
        <taxon>Bacilli</taxon>
        <taxon>Lactobacillales</taxon>
        <taxon>Lactobacillaceae</taxon>
        <taxon>Lactobacillus</taxon>
    </lineage>
</organism>
<dbReference type="FunFam" id="3.30.1360.60:FF:000001">
    <property type="entry name" value="PTS system glucose-specific IIBC component PtsG"/>
    <property type="match status" value="1"/>
</dbReference>
<keyword evidence="2" id="KW-0813">Transport</keyword>
<dbReference type="PANTHER" id="PTHR30175:SF1">
    <property type="entry name" value="PTS SYSTEM ARBUTIN-, CELLOBIOSE-, AND SALICIN-SPECIFIC EIIBC COMPONENT-RELATED"/>
    <property type="match status" value="1"/>
</dbReference>
<dbReference type="CDD" id="cd00210">
    <property type="entry name" value="PTS_IIA_glc"/>
    <property type="match status" value="1"/>
</dbReference>
<comment type="function">
    <text evidence="12">The phosphoenolpyruvate-dependent sugar phosphotransferase system (sugar PTS), a major carbohydrate active transport system, catalyzes the phosphorylation of incoming sugar substrates concomitantly with their translocation across the cell membrane. This system is involved in sucrose transport.</text>
</comment>
<dbReference type="InterPro" id="IPR001127">
    <property type="entry name" value="PTS_EIIA_1_perm"/>
</dbReference>
<dbReference type="GO" id="GO:0015771">
    <property type="term" value="P:trehalose transport"/>
    <property type="evidence" value="ECO:0007669"/>
    <property type="project" value="TreeGrafter"/>
</dbReference>
<feature type="transmembrane region" description="Helical" evidence="17">
    <location>
        <begin position="419"/>
        <end position="442"/>
    </location>
</feature>
<feature type="domain" description="PTS EIIA type-1" evidence="18">
    <location>
        <begin position="481"/>
        <end position="585"/>
    </location>
</feature>
<feature type="domain" description="PTS EIIB type-1" evidence="19">
    <location>
        <begin position="5"/>
        <end position="87"/>
    </location>
</feature>
<feature type="transmembrane region" description="Helical" evidence="17">
    <location>
        <begin position="171"/>
        <end position="188"/>
    </location>
</feature>
<keyword evidence="3" id="KW-1003">Cell membrane</keyword>
<keyword evidence="10 17" id="KW-0472">Membrane</keyword>
<keyword evidence="8" id="KW-0418">Kinase</keyword>
<dbReference type="HOGENOM" id="CLU_012312_2_2_9"/>
<dbReference type="Gene3D" id="3.30.1360.60">
    <property type="entry name" value="Glucose permease domain IIB"/>
    <property type="match status" value="1"/>
</dbReference>
<dbReference type="GO" id="GO:0009401">
    <property type="term" value="P:phosphoenolpyruvate-dependent sugar phosphotransferase system"/>
    <property type="evidence" value="ECO:0007669"/>
    <property type="project" value="UniProtKB-KW"/>
</dbReference>
<feature type="transmembrane region" description="Helical" evidence="17">
    <location>
        <begin position="373"/>
        <end position="399"/>
    </location>
</feature>
<feature type="transmembrane region" description="Helical" evidence="17">
    <location>
        <begin position="237"/>
        <end position="259"/>
    </location>
</feature>
<sequence>MRKYEELAANIIKYVGGKENINSLTHCVTRLRFQLKDEQKANDNKIKSLDGVITLMKSAGQYQVVIGNQVPDVYKEVVRQAGLSDVAAEHIEKKKMGIAASFMDFVTGLMTPILAVMTACGMIKGIMSIVQAFGLISQKSDLYTLLNAVGDSLFYFFPVFLGYTTAKKMKIDPFVGAAIGAGLMYPTLQGVNLNILGIKINVTYSSTVIPVVLTTVAASFLFKWLQSFIPEVIRTFFVPMITLMISIPAGFLLIGPFANLLSNTLANWIMAIYKLSPLIAGIVIGAGWEIMVLFGIHMGLIAVALVQFAAGQPTPVFSLAGSASFAQTATVFAIWLKTKNKKLKEIALPAWISGIFGVTEPAIYGVTLPRIKYFIISCIGAGLGGAYAGLSGLLAYQMGGMGIFSYPMFYGGHMNVMQATLHFSISILIAMAFSFIATMTLFKDNKSIKPLQNKNFSSIPTEEKILAPVRGHVVPLSQVDDEAFSLGVLGKGVAIDPAEGKVYAPVAGTVTTLFPTLHAIGLTSDKGVQILIHIGMNTVNLNGKGFTAHVKQGDRVTQGQLLMDFDMVAIKEAGYSLLTPVIVTNSKDLKKIEETKKSQVSKDEELIRAIY</sequence>
<protein>
    <recommendedName>
        <fullName evidence="14">PTS system sucrose-specific EIIBCA component</fullName>
        <ecNumber evidence="11">2.7.1.211</ecNumber>
    </recommendedName>
    <alternativeName>
        <fullName evidence="15">EIIBCA-Scr</fullName>
    </alternativeName>
</protein>
<gene>
    <name evidence="21" type="ORF">JF74_04240</name>
</gene>
<evidence type="ECO:0000259" key="18">
    <source>
        <dbReference type="PROSITE" id="PS51093"/>
    </source>
</evidence>
<dbReference type="SUPFAM" id="SSF51261">
    <property type="entry name" value="Duplicated hybrid motif"/>
    <property type="match status" value="1"/>
</dbReference>
<evidence type="ECO:0000259" key="19">
    <source>
        <dbReference type="PROSITE" id="PS51098"/>
    </source>
</evidence>
<dbReference type="PROSITE" id="PS00371">
    <property type="entry name" value="PTS_EIIA_TYPE_1_HIS"/>
    <property type="match status" value="1"/>
</dbReference>
<dbReference type="Gene3D" id="2.70.70.10">
    <property type="entry name" value="Glucose Permease (Domain IIA)"/>
    <property type="match status" value="1"/>
</dbReference>
<evidence type="ECO:0000256" key="8">
    <source>
        <dbReference type="ARBA" id="ARBA00022777"/>
    </source>
</evidence>
<dbReference type="Pfam" id="PF02378">
    <property type="entry name" value="PTS_EIIC"/>
    <property type="match status" value="1"/>
</dbReference>
<evidence type="ECO:0000256" key="14">
    <source>
        <dbReference type="ARBA" id="ARBA00074554"/>
    </source>
</evidence>
<evidence type="ECO:0000256" key="9">
    <source>
        <dbReference type="ARBA" id="ARBA00022989"/>
    </source>
</evidence>
<dbReference type="PROSITE" id="PS51098">
    <property type="entry name" value="PTS_EIIB_TYPE_1"/>
    <property type="match status" value="1"/>
</dbReference>
<feature type="transmembrane region" description="Helical" evidence="17">
    <location>
        <begin position="291"/>
        <end position="310"/>
    </location>
</feature>
<comment type="catalytic activity">
    <reaction evidence="13">
        <text>N(pros)-phospho-L-histidyl-[protein](out) + sucrose = sucrose 6(G)-phosphate(in) + L-histidyl-[protein]</text>
        <dbReference type="Rhea" id="RHEA:49236"/>
        <dbReference type="Rhea" id="RHEA-COMP:9745"/>
        <dbReference type="Rhea" id="RHEA-COMP:9746"/>
        <dbReference type="ChEBI" id="CHEBI:17992"/>
        <dbReference type="ChEBI" id="CHEBI:29979"/>
        <dbReference type="ChEBI" id="CHEBI:64837"/>
        <dbReference type="ChEBI" id="CHEBI:91002"/>
        <dbReference type="EC" id="2.7.1.211"/>
    </reaction>
</comment>
<evidence type="ECO:0000313" key="21">
    <source>
        <dbReference type="EMBL" id="KJY57397.1"/>
    </source>
</evidence>
<dbReference type="PROSITE" id="PS51103">
    <property type="entry name" value="PTS_EIIC_TYPE_1"/>
    <property type="match status" value="1"/>
</dbReference>
<evidence type="ECO:0000256" key="11">
    <source>
        <dbReference type="ARBA" id="ARBA00044053"/>
    </source>
</evidence>
<dbReference type="InterPro" id="IPR050558">
    <property type="entry name" value="PTS_Sugar-Specific_Components"/>
</dbReference>
<evidence type="ECO:0000256" key="7">
    <source>
        <dbReference type="ARBA" id="ARBA00022692"/>
    </source>
</evidence>
<keyword evidence="6" id="KW-0598">Phosphotransferase system</keyword>
<dbReference type="Pfam" id="PF00367">
    <property type="entry name" value="PTS_EIIB"/>
    <property type="match status" value="1"/>
</dbReference>
<dbReference type="OrthoDB" id="9769191at2"/>
<accession>A0A0F4LEW9</accession>
<dbReference type="InterPro" id="IPR018113">
    <property type="entry name" value="PTrfase_EIIB_Cys"/>
</dbReference>
<keyword evidence="5" id="KW-0808">Transferase</keyword>
<dbReference type="PANTHER" id="PTHR30175">
    <property type="entry name" value="PHOSPHOTRANSFERASE SYSTEM TRANSPORT PROTEIN"/>
    <property type="match status" value="1"/>
</dbReference>
<evidence type="ECO:0000256" key="3">
    <source>
        <dbReference type="ARBA" id="ARBA00022475"/>
    </source>
</evidence>
<dbReference type="InterPro" id="IPR036878">
    <property type="entry name" value="Glu_permease_IIB"/>
</dbReference>
<comment type="caution">
    <text evidence="21">The sequence shown here is derived from an EMBL/GenBank/DDBJ whole genome shotgun (WGS) entry which is preliminary data.</text>
</comment>
<feature type="active site" description="Phosphocysteine intermediate; for EIIB activity" evidence="16">
    <location>
        <position position="27"/>
    </location>
</feature>
<proteinExistence type="predicted"/>
<dbReference type="NCBIfam" id="TIGR00830">
    <property type="entry name" value="PTBA"/>
    <property type="match status" value="1"/>
</dbReference>
<evidence type="ECO:0000256" key="4">
    <source>
        <dbReference type="ARBA" id="ARBA00022597"/>
    </source>
</evidence>
<dbReference type="GO" id="GO:0005886">
    <property type="term" value="C:plasma membrane"/>
    <property type="evidence" value="ECO:0007669"/>
    <property type="project" value="UniProtKB-SubCell"/>
</dbReference>
<evidence type="ECO:0000256" key="5">
    <source>
        <dbReference type="ARBA" id="ARBA00022679"/>
    </source>
</evidence>
<dbReference type="GO" id="GO:0090589">
    <property type="term" value="F:protein-phosphocysteine-trehalose phosphotransferase system transporter activity"/>
    <property type="evidence" value="ECO:0007669"/>
    <property type="project" value="TreeGrafter"/>
</dbReference>
<evidence type="ECO:0000256" key="10">
    <source>
        <dbReference type="ARBA" id="ARBA00023136"/>
    </source>
</evidence>
<keyword evidence="4" id="KW-0762">Sugar transport</keyword>
<dbReference type="InterPro" id="IPR011055">
    <property type="entry name" value="Dup_hybrid_motif"/>
</dbReference>
<evidence type="ECO:0000256" key="1">
    <source>
        <dbReference type="ARBA" id="ARBA00004651"/>
    </source>
</evidence>
<dbReference type="GO" id="GO:0008982">
    <property type="term" value="F:protein-N(PI)-phosphohistidine-sugar phosphotransferase activity"/>
    <property type="evidence" value="ECO:0007669"/>
    <property type="project" value="InterPro"/>
</dbReference>
<evidence type="ECO:0000256" key="12">
    <source>
        <dbReference type="ARBA" id="ARBA00045139"/>
    </source>
</evidence>
<feature type="transmembrane region" description="Helical" evidence="17">
    <location>
        <begin position="208"/>
        <end position="225"/>
    </location>
</feature>
<evidence type="ECO:0000313" key="22">
    <source>
        <dbReference type="Proteomes" id="UP000033531"/>
    </source>
</evidence>
<dbReference type="InterPro" id="IPR001996">
    <property type="entry name" value="PTS_IIB_1"/>
</dbReference>
<dbReference type="FunFam" id="2.70.70.10:FF:000001">
    <property type="entry name" value="PTS system glucose-specific IIA component"/>
    <property type="match status" value="1"/>
</dbReference>
<feature type="transmembrane region" description="Helical" evidence="17">
    <location>
        <begin position="142"/>
        <end position="164"/>
    </location>
</feature>
<evidence type="ECO:0000256" key="15">
    <source>
        <dbReference type="ARBA" id="ARBA00081008"/>
    </source>
</evidence>
<dbReference type="AlphaFoldDB" id="A0A0F4LEW9"/>
<dbReference type="InterPro" id="IPR011297">
    <property type="entry name" value="PTS_IIABC_b_glu"/>
</dbReference>
<dbReference type="RefSeq" id="WP_046324389.1">
    <property type="nucleotide sequence ID" value="NZ_JBHTMT010000008.1"/>
</dbReference>
<keyword evidence="9 17" id="KW-1133">Transmembrane helix</keyword>
<reference evidence="21 22" key="1">
    <citation type="submission" date="2015-01" db="EMBL/GenBank/DDBJ databases">
        <title>Comparative genomics of the lactic acid bacteria isolated from the honey bee gut.</title>
        <authorList>
            <person name="Ellegaard K.M."/>
            <person name="Tamarit D."/>
            <person name="Javelind E."/>
            <person name="Olofsson T."/>
            <person name="Andersson S.G."/>
            <person name="Vasquez A."/>
        </authorList>
    </citation>
    <scope>NUCLEOTIDE SEQUENCE [LARGE SCALE GENOMIC DNA]</scope>
    <source>
        <strain evidence="21 22">Hma8</strain>
    </source>
</reference>